<name>A0A3M7HJQ0_HORWE</name>
<protein>
    <recommendedName>
        <fullName evidence="2">Glycolipid transfer protein domain-containing protein</fullName>
    </recommendedName>
</protein>
<evidence type="ECO:0000313" key="4">
    <source>
        <dbReference type="Proteomes" id="UP000280598"/>
    </source>
</evidence>
<dbReference type="Gene3D" id="1.10.3520.10">
    <property type="entry name" value="Glycolipid transfer protein"/>
    <property type="match status" value="2"/>
</dbReference>
<keyword evidence="1" id="KW-0813">Transport</keyword>
<dbReference type="PANTHER" id="PTHR10219:SF25">
    <property type="entry name" value="PLECKSTRIN HOMOLOGY DOMAIN-CONTAINING FAMILY A MEMBER 8"/>
    <property type="match status" value="1"/>
</dbReference>
<evidence type="ECO:0000313" key="3">
    <source>
        <dbReference type="EMBL" id="RMZ13458.1"/>
    </source>
</evidence>
<feature type="domain" description="Glycolipid transfer protein" evidence="2">
    <location>
        <begin position="120"/>
        <end position="189"/>
    </location>
</feature>
<comment type="caution">
    <text evidence="3">The sequence shown here is derived from an EMBL/GenBank/DDBJ whole genome shotgun (WGS) entry which is preliminary data.</text>
</comment>
<dbReference type="GO" id="GO:0005829">
    <property type="term" value="C:cytosol"/>
    <property type="evidence" value="ECO:0007669"/>
    <property type="project" value="TreeGrafter"/>
</dbReference>
<sequence>MAQTQAYPPGGTFFDNAKRSFANVPINNSKDNAIATTEFLEAAESLTRLFDVLGSVAFKPVSNDMTGNIKLQAPMESESLQELVQNELKTKKHVATEGLVWLTRYAQHFPHIHLTPSFQMLMRLQYRGLDFTAQALRKNLTNPDEELSTSFRDAYRNTLKQFHGMLIKPIFSAAMSATPYRKDFYAKLGDDQTRVNKELGDWLTALEERVNILKEFLGRKENKW</sequence>
<gene>
    <name evidence="3" type="ORF">D0860_02567</name>
</gene>
<dbReference type="Pfam" id="PF08718">
    <property type="entry name" value="GLTP"/>
    <property type="match status" value="2"/>
</dbReference>
<reference evidence="3 4" key="1">
    <citation type="journal article" date="2018" name="BMC Genomics">
        <title>Genomic evidence for intraspecific hybridization in a clonal and extremely halotolerant yeast.</title>
        <authorList>
            <person name="Gostincar C."/>
            <person name="Stajich J.E."/>
            <person name="Zupancic J."/>
            <person name="Zalar P."/>
            <person name="Gunde-Cimerman N."/>
        </authorList>
    </citation>
    <scope>NUCLEOTIDE SEQUENCE [LARGE SCALE GENOMIC DNA]</scope>
    <source>
        <strain evidence="3 4">EXF-562</strain>
    </source>
</reference>
<evidence type="ECO:0000259" key="2">
    <source>
        <dbReference type="Pfam" id="PF08718"/>
    </source>
</evidence>
<dbReference type="InterPro" id="IPR014830">
    <property type="entry name" value="Glycolipid_transfer_prot_dom"/>
</dbReference>
<dbReference type="SUPFAM" id="SSF110004">
    <property type="entry name" value="Glycolipid transfer protein, GLTP"/>
    <property type="match status" value="1"/>
</dbReference>
<organism evidence="3 4">
    <name type="scientific">Hortaea werneckii</name>
    <name type="common">Black yeast</name>
    <name type="synonym">Cladosporium werneckii</name>
    <dbReference type="NCBI Taxonomy" id="91943"/>
    <lineage>
        <taxon>Eukaryota</taxon>
        <taxon>Fungi</taxon>
        <taxon>Dikarya</taxon>
        <taxon>Ascomycota</taxon>
        <taxon>Pezizomycotina</taxon>
        <taxon>Dothideomycetes</taxon>
        <taxon>Dothideomycetidae</taxon>
        <taxon>Mycosphaerellales</taxon>
        <taxon>Teratosphaeriaceae</taxon>
        <taxon>Hortaea</taxon>
    </lineage>
</organism>
<dbReference type="FunFam" id="1.10.3520.10:FF:000001">
    <property type="entry name" value="Pleckstrin domain-containing family A member 8"/>
    <property type="match status" value="1"/>
</dbReference>
<dbReference type="PANTHER" id="PTHR10219">
    <property type="entry name" value="GLYCOLIPID TRANSFER PROTEIN-RELATED"/>
    <property type="match status" value="1"/>
</dbReference>
<accession>A0A3M7HJQ0</accession>
<dbReference type="Proteomes" id="UP000280598">
    <property type="component" value="Unassembled WGS sequence"/>
</dbReference>
<proteinExistence type="predicted"/>
<dbReference type="GO" id="GO:1902387">
    <property type="term" value="F:ceramide 1-phosphate binding"/>
    <property type="evidence" value="ECO:0007669"/>
    <property type="project" value="TreeGrafter"/>
</dbReference>
<dbReference type="EMBL" id="QWIS01000035">
    <property type="protein sequence ID" value="RMZ13458.1"/>
    <property type="molecule type" value="Genomic_DNA"/>
</dbReference>
<evidence type="ECO:0000256" key="1">
    <source>
        <dbReference type="ARBA" id="ARBA00022448"/>
    </source>
</evidence>
<dbReference type="InterPro" id="IPR036497">
    <property type="entry name" value="GLTP_sf"/>
</dbReference>
<dbReference type="AlphaFoldDB" id="A0A3M7HJQ0"/>
<dbReference type="GO" id="GO:0016020">
    <property type="term" value="C:membrane"/>
    <property type="evidence" value="ECO:0007669"/>
    <property type="project" value="TreeGrafter"/>
</dbReference>
<dbReference type="GO" id="GO:1902388">
    <property type="term" value="F:ceramide 1-phosphate transfer activity"/>
    <property type="evidence" value="ECO:0007669"/>
    <property type="project" value="TreeGrafter"/>
</dbReference>
<feature type="domain" description="Glycolipid transfer protein" evidence="2">
    <location>
        <begin position="34"/>
        <end position="105"/>
    </location>
</feature>